<evidence type="ECO:0000256" key="1">
    <source>
        <dbReference type="ARBA" id="ARBA00006432"/>
    </source>
</evidence>
<feature type="non-terminal residue" evidence="6">
    <location>
        <position position="100"/>
    </location>
</feature>
<dbReference type="AlphaFoldDB" id="A0A2M8PTB9"/>
<proteinExistence type="inferred from homology"/>
<dbReference type="Gene3D" id="3.40.50.980">
    <property type="match status" value="2"/>
</dbReference>
<organism evidence="6 7">
    <name type="scientific">Candidatus Thermofonsia Clade 1 bacterium</name>
    <dbReference type="NCBI Taxonomy" id="2364210"/>
    <lineage>
        <taxon>Bacteria</taxon>
        <taxon>Bacillati</taxon>
        <taxon>Chloroflexota</taxon>
        <taxon>Candidatus Thermofontia</taxon>
        <taxon>Candidatus Thermofonsia Clade 1</taxon>
    </lineage>
</organism>
<evidence type="ECO:0000313" key="7">
    <source>
        <dbReference type="Proteomes" id="UP000228947"/>
    </source>
</evidence>
<keyword evidence="4" id="KW-0067">ATP-binding</keyword>
<dbReference type="GO" id="GO:0005886">
    <property type="term" value="C:plasma membrane"/>
    <property type="evidence" value="ECO:0007669"/>
    <property type="project" value="TreeGrafter"/>
</dbReference>
<protein>
    <submittedName>
        <fullName evidence="6">Long-chain fatty acid--CoA ligase</fullName>
    </submittedName>
</protein>
<dbReference type="PROSITE" id="PS00455">
    <property type="entry name" value="AMP_BINDING"/>
    <property type="match status" value="1"/>
</dbReference>
<dbReference type="PANTHER" id="PTHR43107:SF15">
    <property type="entry name" value="FATTY ACID TRANSPORT PROTEIN 3, ISOFORM A"/>
    <property type="match status" value="1"/>
</dbReference>
<evidence type="ECO:0000259" key="5">
    <source>
        <dbReference type="Pfam" id="PF00501"/>
    </source>
</evidence>
<dbReference type="GO" id="GO:0004467">
    <property type="term" value="F:long-chain fatty acid-CoA ligase activity"/>
    <property type="evidence" value="ECO:0007669"/>
    <property type="project" value="TreeGrafter"/>
</dbReference>
<evidence type="ECO:0000256" key="3">
    <source>
        <dbReference type="ARBA" id="ARBA00022741"/>
    </source>
</evidence>
<feature type="domain" description="AMP-dependent synthetase/ligase" evidence="5">
    <location>
        <begin position="12"/>
        <end position="95"/>
    </location>
</feature>
<comment type="caution">
    <text evidence="6">The sequence shown here is derived from an EMBL/GenBank/DDBJ whole genome shotgun (WGS) entry which is preliminary data.</text>
</comment>
<dbReference type="SUPFAM" id="SSF56801">
    <property type="entry name" value="Acetyl-CoA synthetase-like"/>
    <property type="match status" value="1"/>
</dbReference>
<comment type="similarity">
    <text evidence="1">Belongs to the ATP-dependent AMP-binding enzyme family.</text>
</comment>
<reference evidence="6 7" key="1">
    <citation type="submission" date="2017-11" db="EMBL/GenBank/DDBJ databases">
        <title>Evolution of Phototrophy in the Chloroflexi Phylum Driven by Horizontal Gene Transfer.</title>
        <authorList>
            <person name="Ward L.M."/>
            <person name="Hemp J."/>
            <person name="Shih P.M."/>
            <person name="Mcglynn S.E."/>
            <person name="Fischer W."/>
        </authorList>
    </citation>
    <scope>NUCLEOTIDE SEQUENCE [LARGE SCALE GENOMIC DNA]</scope>
    <source>
        <strain evidence="6">CP1_1M</strain>
    </source>
</reference>
<dbReference type="Proteomes" id="UP000228947">
    <property type="component" value="Unassembled WGS sequence"/>
</dbReference>
<feature type="non-terminal residue" evidence="6">
    <location>
        <position position="1"/>
    </location>
</feature>
<dbReference type="EMBL" id="PGTL01000129">
    <property type="protein sequence ID" value="PJF40782.1"/>
    <property type="molecule type" value="Genomic_DNA"/>
</dbReference>
<dbReference type="GO" id="GO:0005524">
    <property type="term" value="F:ATP binding"/>
    <property type="evidence" value="ECO:0007669"/>
    <property type="project" value="UniProtKB-KW"/>
</dbReference>
<dbReference type="PANTHER" id="PTHR43107">
    <property type="entry name" value="LONG-CHAIN FATTY ACID TRANSPORT PROTEIN"/>
    <property type="match status" value="1"/>
</dbReference>
<accession>A0A2M8PTB9</accession>
<name>A0A2M8PTB9_9CHLR</name>
<sequence>ILANSPDTPVFNDSVEAEDTACLIFTGGTTGLPKAAQISHRMIAWNTLNTIIHDLRHGDITVNVFPMFHTGGLLVYTTPLLILGGTVVLTRQFDAARVLD</sequence>
<evidence type="ECO:0000256" key="4">
    <source>
        <dbReference type="ARBA" id="ARBA00022840"/>
    </source>
</evidence>
<keyword evidence="2 6" id="KW-0436">Ligase</keyword>
<dbReference type="GO" id="GO:0044539">
    <property type="term" value="P:long-chain fatty acid import into cell"/>
    <property type="evidence" value="ECO:0007669"/>
    <property type="project" value="TreeGrafter"/>
</dbReference>
<dbReference type="Pfam" id="PF00501">
    <property type="entry name" value="AMP-binding"/>
    <property type="match status" value="1"/>
</dbReference>
<dbReference type="InterPro" id="IPR020845">
    <property type="entry name" value="AMP-binding_CS"/>
</dbReference>
<gene>
    <name evidence="6" type="ORF">CUN50_06325</name>
</gene>
<dbReference type="GO" id="GO:0005324">
    <property type="term" value="F:long-chain fatty acid transmembrane transporter activity"/>
    <property type="evidence" value="ECO:0007669"/>
    <property type="project" value="TreeGrafter"/>
</dbReference>
<evidence type="ECO:0000256" key="2">
    <source>
        <dbReference type="ARBA" id="ARBA00022598"/>
    </source>
</evidence>
<dbReference type="InterPro" id="IPR000873">
    <property type="entry name" value="AMP-dep_synth/lig_dom"/>
</dbReference>
<evidence type="ECO:0000313" key="6">
    <source>
        <dbReference type="EMBL" id="PJF40782.1"/>
    </source>
</evidence>
<keyword evidence="3" id="KW-0547">Nucleotide-binding</keyword>